<feature type="signal peptide" evidence="4">
    <location>
        <begin position="1"/>
        <end position="31"/>
    </location>
</feature>
<dbReference type="SMART" id="SM00733">
    <property type="entry name" value="Mterf"/>
    <property type="match status" value="3"/>
</dbReference>
<dbReference type="GO" id="GO:0006353">
    <property type="term" value="P:DNA-templated transcription termination"/>
    <property type="evidence" value="ECO:0007669"/>
    <property type="project" value="UniProtKB-KW"/>
</dbReference>
<dbReference type="AlphaFoldDB" id="K3Y3A6"/>
<keyword evidence="2" id="KW-0806">Transcription termination</keyword>
<dbReference type="GO" id="GO:0003676">
    <property type="term" value="F:nucleic acid binding"/>
    <property type="evidence" value="ECO:0007669"/>
    <property type="project" value="InterPro"/>
</dbReference>
<name>K3Y3A6_SETIT</name>
<keyword evidence="2" id="KW-0805">Transcription regulation</keyword>
<comment type="similarity">
    <text evidence="1">Belongs to the mTERF family.</text>
</comment>
<keyword evidence="6" id="KW-1185">Reference proteome</keyword>
<dbReference type="PANTHER" id="PTHR13068">
    <property type="entry name" value="CGI-12 PROTEIN-RELATED"/>
    <property type="match status" value="1"/>
</dbReference>
<evidence type="ECO:0000256" key="2">
    <source>
        <dbReference type="ARBA" id="ARBA00022472"/>
    </source>
</evidence>
<dbReference type="GO" id="GO:0009507">
    <property type="term" value="C:chloroplast"/>
    <property type="evidence" value="ECO:0000318"/>
    <property type="project" value="GO_Central"/>
</dbReference>
<dbReference type="EMBL" id="AGNK02002300">
    <property type="status" value="NOT_ANNOTATED_CDS"/>
    <property type="molecule type" value="Genomic_DNA"/>
</dbReference>
<proteinExistence type="inferred from homology"/>
<dbReference type="EnsemblPlants" id="KQL09990">
    <property type="protein sequence ID" value="KQL09990"/>
    <property type="gene ID" value="SETIT_008691mg"/>
</dbReference>
<accession>K3Y3A6</accession>
<dbReference type="Gene3D" id="1.25.70.10">
    <property type="entry name" value="Transcription termination factor 3, mitochondrial"/>
    <property type="match status" value="1"/>
</dbReference>
<evidence type="ECO:0000313" key="6">
    <source>
        <dbReference type="Proteomes" id="UP000004995"/>
    </source>
</evidence>
<evidence type="ECO:0000313" key="5">
    <source>
        <dbReference type="EnsemblPlants" id="KQL09990"/>
    </source>
</evidence>
<evidence type="ECO:0000256" key="3">
    <source>
        <dbReference type="ARBA" id="ARBA00022946"/>
    </source>
</evidence>
<protein>
    <submittedName>
        <fullName evidence="5">Uncharacterized protein</fullName>
    </submittedName>
</protein>
<dbReference type="HOGENOM" id="CLU_034145_0_0_1"/>
<dbReference type="Proteomes" id="UP000004995">
    <property type="component" value="Unassembled WGS sequence"/>
</dbReference>
<organism evidence="5 6">
    <name type="scientific">Setaria italica</name>
    <name type="common">Foxtail millet</name>
    <name type="synonym">Panicum italicum</name>
    <dbReference type="NCBI Taxonomy" id="4555"/>
    <lineage>
        <taxon>Eukaryota</taxon>
        <taxon>Viridiplantae</taxon>
        <taxon>Streptophyta</taxon>
        <taxon>Embryophyta</taxon>
        <taxon>Tracheophyta</taxon>
        <taxon>Spermatophyta</taxon>
        <taxon>Magnoliopsida</taxon>
        <taxon>Liliopsida</taxon>
        <taxon>Poales</taxon>
        <taxon>Poaceae</taxon>
        <taxon>PACMAD clade</taxon>
        <taxon>Panicoideae</taxon>
        <taxon>Panicodae</taxon>
        <taxon>Paniceae</taxon>
        <taxon>Cenchrinae</taxon>
        <taxon>Setaria</taxon>
    </lineage>
</organism>
<keyword evidence="4" id="KW-0732">Signal</keyword>
<dbReference type="InterPro" id="IPR038538">
    <property type="entry name" value="MTERF_sf"/>
</dbReference>
<reference evidence="5" key="2">
    <citation type="submission" date="2018-08" db="UniProtKB">
        <authorList>
            <consortium name="EnsemblPlants"/>
        </authorList>
    </citation>
    <scope>IDENTIFICATION</scope>
    <source>
        <strain evidence="5">Yugu1</strain>
    </source>
</reference>
<dbReference type="InterPro" id="IPR003690">
    <property type="entry name" value="MTERF"/>
</dbReference>
<dbReference type="STRING" id="4555.K3Y3A6"/>
<dbReference type="OMA" id="SKVELMR"/>
<dbReference type="Pfam" id="PF02536">
    <property type="entry name" value="mTERF"/>
    <property type="match status" value="1"/>
</dbReference>
<dbReference type="GO" id="GO:0009658">
    <property type="term" value="P:chloroplast organization"/>
    <property type="evidence" value="ECO:0000318"/>
    <property type="project" value="GO_Central"/>
</dbReference>
<keyword evidence="3" id="KW-0809">Transit peptide</keyword>
<reference evidence="6" key="1">
    <citation type="journal article" date="2012" name="Nat. Biotechnol.">
        <title>Reference genome sequence of the model plant Setaria.</title>
        <authorList>
            <person name="Bennetzen J.L."/>
            <person name="Schmutz J."/>
            <person name="Wang H."/>
            <person name="Percifield R."/>
            <person name="Hawkins J."/>
            <person name="Pontaroli A.C."/>
            <person name="Estep M."/>
            <person name="Feng L."/>
            <person name="Vaughn J.N."/>
            <person name="Grimwood J."/>
            <person name="Jenkins J."/>
            <person name="Barry K."/>
            <person name="Lindquist E."/>
            <person name="Hellsten U."/>
            <person name="Deshpande S."/>
            <person name="Wang X."/>
            <person name="Wu X."/>
            <person name="Mitros T."/>
            <person name="Triplett J."/>
            <person name="Yang X."/>
            <person name="Ye C.Y."/>
            <person name="Mauro-Herrera M."/>
            <person name="Wang L."/>
            <person name="Li P."/>
            <person name="Sharma M."/>
            <person name="Sharma R."/>
            <person name="Ronald P.C."/>
            <person name="Panaud O."/>
            <person name="Kellogg E.A."/>
            <person name="Brutnell T.P."/>
            <person name="Doust A.N."/>
            <person name="Tuskan G.A."/>
            <person name="Rokhsar D."/>
            <person name="Devos K.M."/>
        </authorList>
    </citation>
    <scope>NUCLEOTIDE SEQUENCE [LARGE SCALE GENOMIC DNA]</scope>
    <source>
        <strain evidence="6">cv. Yugu1</strain>
    </source>
</reference>
<evidence type="ECO:0000256" key="4">
    <source>
        <dbReference type="SAM" id="SignalP"/>
    </source>
</evidence>
<dbReference type="PANTHER" id="PTHR13068:SF84">
    <property type="entry name" value="OS06G0225100 PROTEIN"/>
    <property type="match status" value="1"/>
</dbReference>
<feature type="chain" id="PRO_5010126377" evidence="4">
    <location>
        <begin position="32"/>
        <end position="368"/>
    </location>
</feature>
<sequence length="368" mass="41250">MLHLQKRLLLSRHQWLLTLTRFAASTASSSASPGHAPFAVADYLAASCHLTRNQALRASRKLSHFKSPSKPDAVLAALSGFGFTPQDIAAAVIRHPELLCCKVDKTLALRFAALKDHGLSASQIARLLVLDPRGFLQPAIVSKLKYYVHLFGSVDDLVKAIPHSRNLLSADLENVVKPNVRRLGEYDISRICRGAPRLICTRPEHIQAIGVQRGTPMFIYALRCVSSRSKESIATKMEFLKTTFQWSEDQVRLAVSRDPGVLTVSKDKALRVSKFLMSVVRLDPEYIAYTPAMLKFCLQGRHIPRHYVMKFLKANGLLKHDRSYYSAVVVTEKVFMERFICPFKEAAPHLAEDYAAARRGEVPSRFIL</sequence>
<evidence type="ECO:0000256" key="1">
    <source>
        <dbReference type="ARBA" id="ARBA00007692"/>
    </source>
</evidence>
<dbReference type="InParanoid" id="K3Y3A6"/>
<dbReference type="FunFam" id="1.25.70.10:FF:000001">
    <property type="entry name" value="Mitochondrial transcription termination factor-like"/>
    <property type="match status" value="1"/>
</dbReference>
<keyword evidence="2" id="KW-0804">Transcription</keyword>
<dbReference type="eggNOG" id="KOG1267">
    <property type="taxonomic scope" value="Eukaryota"/>
</dbReference>
<dbReference type="Gramene" id="KQL09990">
    <property type="protein sequence ID" value="KQL09990"/>
    <property type="gene ID" value="SETIT_008691mg"/>
</dbReference>